<reference evidence="2 3" key="1">
    <citation type="submission" date="2020-02" db="EMBL/GenBank/DDBJ databases">
        <authorList>
            <person name="Ferguson B K."/>
        </authorList>
    </citation>
    <scope>NUCLEOTIDE SEQUENCE [LARGE SCALE GENOMIC DNA]</scope>
</reference>
<dbReference type="InterPro" id="IPR036770">
    <property type="entry name" value="Ankyrin_rpt-contain_sf"/>
</dbReference>
<keyword evidence="3" id="KW-1185">Reference proteome</keyword>
<organism evidence="2 3">
    <name type="scientific">Trichogramma brassicae</name>
    <dbReference type="NCBI Taxonomy" id="86971"/>
    <lineage>
        <taxon>Eukaryota</taxon>
        <taxon>Metazoa</taxon>
        <taxon>Ecdysozoa</taxon>
        <taxon>Arthropoda</taxon>
        <taxon>Hexapoda</taxon>
        <taxon>Insecta</taxon>
        <taxon>Pterygota</taxon>
        <taxon>Neoptera</taxon>
        <taxon>Endopterygota</taxon>
        <taxon>Hymenoptera</taxon>
        <taxon>Apocrita</taxon>
        <taxon>Proctotrupomorpha</taxon>
        <taxon>Chalcidoidea</taxon>
        <taxon>Trichogrammatidae</taxon>
        <taxon>Trichogramma</taxon>
    </lineage>
</organism>
<dbReference type="InterPro" id="IPR002110">
    <property type="entry name" value="Ankyrin_rpt"/>
</dbReference>
<name>A0A6H5IGG7_9HYME</name>
<feature type="repeat" description="ANK" evidence="1">
    <location>
        <begin position="66"/>
        <end position="99"/>
    </location>
</feature>
<dbReference type="Pfam" id="PF00023">
    <property type="entry name" value="Ank"/>
    <property type="match status" value="1"/>
</dbReference>
<evidence type="ECO:0000256" key="1">
    <source>
        <dbReference type="PROSITE-ProRule" id="PRU00023"/>
    </source>
</evidence>
<keyword evidence="1" id="KW-0040">ANK repeat</keyword>
<evidence type="ECO:0000313" key="3">
    <source>
        <dbReference type="Proteomes" id="UP000479190"/>
    </source>
</evidence>
<dbReference type="EMBL" id="CADCXV010000724">
    <property type="protein sequence ID" value="CAB0033781.1"/>
    <property type="molecule type" value="Genomic_DNA"/>
</dbReference>
<gene>
    <name evidence="2" type="ORF">TBRA_LOCUS5679</name>
</gene>
<dbReference type="PROSITE" id="PS50088">
    <property type="entry name" value="ANK_REPEAT"/>
    <property type="match status" value="1"/>
</dbReference>
<proteinExistence type="predicted"/>
<dbReference type="PROSITE" id="PS50297">
    <property type="entry name" value="ANK_REP_REGION"/>
    <property type="match status" value="1"/>
</dbReference>
<dbReference type="SUPFAM" id="SSF48403">
    <property type="entry name" value="Ankyrin repeat"/>
    <property type="match status" value="1"/>
</dbReference>
<dbReference type="Proteomes" id="UP000479190">
    <property type="component" value="Unassembled WGS sequence"/>
</dbReference>
<evidence type="ECO:0000313" key="2">
    <source>
        <dbReference type="EMBL" id="CAB0033781.1"/>
    </source>
</evidence>
<protein>
    <submittedName>
        <fullName evidence="2">Uncharacterized protein</fullName>
    </submittedName>
</protein>
<accession>A0A6H5IGG7</accession>
<sequence>MRVTNRESAAHFAVKNVTKPIHCCSLERTGYPPIQYIIGESVNNITDHWGFTHLVQRFLGPDRNINACRPLHLAARNRHADIVVNLLLMEGVSPDSLDTARGRPHCTDLLDYTFVTVLEDWMAQFTFAPCTSQSSRSFTCSSIAERTSKRKIPMDTPHSSWLYCTGMWSSWRRYCNMARSCPMIFPSMNLMKTQ</sequence>
<dbReference type="AlphaFoldDB" id="A0A6H5IGG7"/>